<evidence type="ECO:0000313" key="2">
    <source>
        <dbReference type="Proteomes" id="UP000003860"/>
    </source>
</evidence>
<dbReference type="GO" id="GO:0005829">
    <property type="term" value="C:cytosol"/>
    <property type="evidence" value="ECO:0007669"/>
    <property type="project" value="TreeGrafter"/>
</dbReference>
<dbReference type="Proteomes" id="UP000003860">
    <property type="component" value="Unassembled WGS sequence"/>
</dbReference>
<dbReference type="SFLD" id="SFLDS00003">
    <property type="entry name" value="Haloacid_Dehalogenase"/>
    <property type="match status" value="1"/>
</dbReference>
<dbReference type="SFLD" id="SFLDG01129">
    <property type="entry name" value="C1.5:_HAD__Beta-PGM__Phosphata"/>
    <property type="match status" value="1"/>
</dbReference>
<reference evidence="1" key="2">
    <citation type="submission" date="2011-01" db="EMBL/GenBank/DDBJ databases">
        <title>The Non-contiguous Finished genome of Clostridium papyrosolvens.</title>
        <authorList>
            <person name="Lucas S."/>
            <person name="Copeland A."/>
            <person name="Lapidus A."/>
            <person name="Cheng J.-F."/>
            <person name="Goodwin L."/>
            <person name="Pitluck S."/>
            <person name="Misra M."/>
            <person name="Chertkov O."/>
            <person name="Detter J.C."/>
            <person name="Han C."/>
            <person name="Tapia R."/>
            <person name="Land M."/>
            <person name="Hauser L."/>
            <person name="Kyrpides N."/>
            <person name="Ivanova N."/>
            <person name="Pagani I."/>
            <person name="Mouttaki H."/>
            <person name="He Z."/>
            <person name="Zhou J."/>
            <person name="Hemme C.L."/>
            <person name="Woyke T."/>
        </authorList>
    </citation>
    <scope>NUCLEOTIDE SEQUENCE [LARGE SCALE GENOMIC DNA]</scope>
    <source>
        <strain evidence="1">DSM 2782</strain>
    </source>
</reference>
<dbReference type="RefSeq" id="WP_004616025.1">
    <property type="nucleotide sequence ID" value="NZ_ACXX02000001.1"/>
</dbReference>
<proteinExistence type="predicted"/>
<dbReference type="InterPro" id="IPR023198">
    <property type="entry name" value="PGP-like_dom2"/>
</dbReference>
<dbReference type="InterPro" id="IPR036412">
    <property type="entry name" value="HAD-like_sf"/>
</dbReference>
<dbReference type="Pfam" id="PF13419">
    <property type="entry name" value="HAD_2"/>
    <property type="match status" value="1"/>
</dbReference>
<dbReference type="eggNOG" id="COG0546">
    <property type="taxonomic scope" value="Bacteria"/>
</dbReference>
<keyword evidence="1" id="KW-0378">Hydrolase</keyword>
<comment type="caution">
    <text evidence="1">The sequence shown here is derived from an EMBL/GenBank/DDBJ whole genome shotgun (WGS) entry which is preliminary data.</text>
</comment>
<reference evidence="1" key="1">
    <citation type="submission" date="2009-07" db="EMBL/GenBank/DDBJ databases">
        <authorList>
            <consortium name="US DOE Joint Genome Institute (JGI-PGF)"/>
            <person name="Lucas S."/>
            <person name="Copeland A."/>
            <person name="Lapidus A."/>
            <person name="Glavina del Rio T."/>
            <person name="Tice H."/>
            <person name="Bruce D."/>
            <person name="Goodwin L."/>
            <person name="Pitluck S."/>
            <person name="Larimer F."/>
            <person name="Land M.L."/>
            <person name="Mouttaki H."/>
            <person name="He Z."/>
            <person name="Zhou J."/>
            <person name="Hemme C.L."/>
        </authorList>
    </citation>
    <scope>NUCLEOTIDE SEQUENCE</scope>
    <source>
        <strain evidence="1">DSM 2782</strain>
    </source>
</reference>
<dbReference type="STRING" id="588581.Cpap_3793"/>
<keyword evidence="2" id="KW-1185">Reference proteome</keyword>
<organism evidence="1 2">
    <name type="scientific">Ruminiclostridium papyrosolvens DSM 2782</name>
    <dbReference type="NCBI Taxonomy" id="588581"/>
    <lineage>
        <taxon>Bacteria</taxon>
        <taxon>Bacillati</taxon>
        <taxon>Bacillota</taxon>
        <taxon>Clostridia</taxon>
        <taxon>Eubacteriales</taxon>
        <taxon>Oscillospiraceae</taxon>
        <taxon>Ruminiclostridium</taxon>
    </lineage>
</organism>
<sequence>MRMCLVFDFDGVIINSHNLQMKALEESYRKVVGKGEPPYKEFFLNSGDSLNNIFKKINLPLEMIPEYIKVSTENTHMILLHEGVKELLSELIDKGHKCALCTGKDRERTLYTLELLNLNCFFKSVVCSDDVMFPKPHPESLLKSIQNLNGDIYNSVMIGDGINDILCAKKAGVMSIAVTWGDTSIDEVIQAEPDAVSDTMQELGEQIEQIYVDLRETSHGKNLCRP</sequence>
<dbReference type="AlphaFoldDB" id="F1T7B3"/>
<dbReference type="GO" id="GO:0008967">
    <property type="term" value="F:phosphoglycolate phosphatase activity"/>
    <property type="evidence" value="ECO:0007669"/>
    <property type="project" value="TreeGrafter"/>
</dbReference>
<dbReference type="SUPFAM" id="SSF56784">
    <property type="entry name" value="HAD-like"/>
    <property type="match status" value="1"/>
</dbReference>
<name>F1T7B3_9FIRM</name>
<evidence type="ECO:0000313" key="1">
    <source>
        <dbReference type="EMBL" id="EGD49361.1"/>
    </source>
</evidence>
<dbReference type="NCBIfam" id="TIGR01549">
    <property type="entry name" value="HAD-SF-IA-v1"/>
    <property type="match status" value="1"/>
</dbReference>
<gene>
    <name evidence="1" type="ORF">Cpap_3793</name>
</gene>
<dbReference type="InterPro" id="IPR023214">
    <property type="entry name" value="HAD_sf"/>
</dbReference>
<protein>
    <submittedName>
        <fullName evidence="1">Haloacid dehalogenase domain protein hydrolase</fullName>
    </submittedName>
</protein>
<dbReference type="InterPro" id="IPR050155">
    <property type="entry name" value="HAD-like_hydrolase_sf"/>
</dbReference>
<dbReference type="OrthoDB" id="9807630at2"/>
<accession>F1T7B3</accession>
<dbReference type="PANTHER" id="PTHR43434:SF1">
    <property type="entry name" value="PHOSPHOGLYCOLATE PHOSPHATASE"/>
    <property type="match status" value="1"/>
</dbReference>
<dbReference type="PANTHER" id="PTHR43434">
    <property type="entry name" value="PHOSPHOGLYCOLATE PHOSPHATASE"/>
    <property type="match status" value="1"/>
</dbReference>
<dbReference type="Gene3D" id="3.40.50.1000">
    <property type="entry name" value="HAD superfamily/HAD-like"/>
    <property type="match status" value="1"/>
</dbReference>
<dbReference type="EMBL" id="ACXX02000001">
    <property type="protein sequence ID" value="EGD49361.1"/>
    <property type="molecule type" value="Genomic_DNA"/>
</dbReference>
<dbReference type="InterPro" id="IPR041492">
    <property type="entry name" value="HAD_2"/>
</dbReference>
<dbReference type="Gene3D" id="1.10.150.240">
    <property type="entry name" value="Putative phosphatase, domain 2"/>
    <property type="match status" value="1"/>
</dbReference>
<dbReference type="GO" id="GO:0006281">
    <property type="term" value="P:DNA repair"/>
    <property type="evidence" value="ECO:0007669"/>
    <property type="project" value="TreeGrafter"/>
</dbReference>
<dbReference type="InterPro" id="IPR006439">
    <property type="entry name" value="HAD-SF_hydro_IA"/>
</dbReference>